<accession>A0A1V1V9Q7</accession>
<dbReference type="EMBL" id="CP061854">
    <property type="protein sequence ID" value="QOD55860.1"/>
    <property type="molecule type" value="Genomic_DNA"/>
</dbReference>
<reference evidence="3" key="2">
    <citation type="submission" date="2017-05" db="EMBL/GenBank/DDBJ databases">
        <title>Whole genome sequence of fish pathogenic bacteria, Photobacterium damselae subsp. piscicida, strain 91-197, isolated from hybrid striped bass (Morone sp.) in USA.</title>
        <authorList>
            <person name="Teru Y."/>
            <person name="Hikima J."/>
            <person name="Kono T."/>
            <person name="Sakai M."/>
            <person name="Takano T."/>
            <person name="Hawke J.P."/>
            <person name="Takeyama H."/>
            <person name="Aoki T."/>
        </authorList>
    </citation>
    <scope>NUCLEOTIDE SEQUENCE [LARGE SCALE GENOMIC DNA]</scope>
    <source>
        <strain evidence="3">91-197</strain>
    </source>
</reference>
<gene>
    <name evidence="2" type="ORF">IC627_11240</name>
    <name evidence="1" type="ORF">PDPUS_1_00899</name>
</gene>
<reference evidence="2 4" key="3">
    <citation type="submission" date="2020-09" db="EMBL/GenBank/DDBJ databases">
        <title>Complete, closed and curated genome sequences of Photobacterium damselae subsp. piscicida isolates from Australia indicate localised evolution and additional plasmid-borne pathogenicity mechanisms.</title>
        <authorList>
            <person name="Baseggio L."/>
            <person name="Silayeva O."/>
            <person name="Buller N."/>
            <person name="Landos M."/>
            <person name="Engelstaedter J."/>
            <person name="Barnes A.C."/>
        </authorList>
    </citation>
    <scope>NUCLEOTIDE SEQUENCE [LARGE SCALE GENOMIC DNA]</scope>
    <source>
        <strain evidence="2 4">AS-16-0540-1</strain>
    </source>
</reference>
<evidence type="ECO:0000313" key="4">
    <source>
        <dbReference type="Proteomes" id="UP000516656"/>
    </source>
</evidence>
<name>A0A1V1V9Q7_PHODP</name>
<dbReference type="AlphaFoldDB" id="A0A1V1V9Q7"/>
<keyword evidence="2" id="KW-0969">Cilium</keyword>
<evidence type="ECO:0000313" key="1">
    <source>
        <dbReference type="EMBL" id="BAX52273.1"/>
    </source>
</evidence>
<dbReference type="Proteomes" id="UP000218676">
    <property type="component" value="Chromosome 1"/>
</dbReference>
<dbReference type="Proteomes" id="UP000516656">
    <property type="component" value="Chromosome 1"/>
</dbReference>
<sequence length="103" mass="12023">MEQLTTIEQQIQELLMTEPYADDFPQQLENLVTARHQNVERILKSPDLTRVVYDDVVARTQAMKTLLQQHKSIIGERLLKSKRSKQSLSVYNNIQQNRDISRG</sequence>
<evidence type="ECO:0000313" key="2">
    <source>
        <dbReference type="EMBL" id="QOD55860.1"/>
    </source>
</evidence>
<dbReference type="RefSeq" id="WP_044176278.1">
    <property type="nucleotide sequence ID" value="NZ_AP018045.1"/>
</dbReference>
<keyword evidence="2" id="KW-0966">Cell projection</keyword>
<protein>
    <submittedName>
        <fullName evidence="2">Flagellar biosynthesis protein FliS</fullName>
    </submittedName>
</protein>
<dbReference type="EMBL" id="AP018045">
    <property type="protein sequence ID" value="BAX52273.1"/>
    <property type="molecule type" value="Genomic_DNA"/>
</dbReference>
<organism evidence="2 4">
    <name type="scientific">Photobacterium damsela subsp. piscicida</name>
    <name type="common">Pasteurella piscicida</name>
    <dbReference type="NCBI Taxonomy" id="38294"/>
    <lineage>
        <taxon>Bacteria</taxon>
        <taxon>Pseudomonadati</taxon>
        <taxon>Pseudomonadota</taxon>
        <taxon>Gammaproteobacteria</taxon>
        <taxon>Vibrionales</taxon>
        <taxon>Vibrionaceae</taxon>
        <taxon>Photobacterium</taxon>
    </lineage>
</organism>
<keyword evidence="2" id="KW-0282">Flagellum</keyword>
<proteinExistence type="predicted"/>
<evidence type="ECO:0000313" key="3">
    <source>
        <dbReference type="Proteomes" id="UP000218676"/>
    </source>
</evidence>
<reference evidence="1" key="1">
    <citation type="journal article" date="2017" name="Genome Announc.">
        <title>Whole-Genome Sequence of Photobacterium damselae subsp. piscicida Strain 91-197, Isolated from Hybrid Striped Bass (Morone sp.) in the United States.</title>
        <authorList>
            <person name="Teru Y."/>
            <person name="Hikima J."/>
            <person name="Kono T."/>
            <person name="Sakai M."/>
            <person name="Takano T."/>
            <person name="Hawke J.P."/>
            <person name="Takeyama H."/>
            <person name="Aoki T."/>
        </authorList>
    </citation>
    <scope>NUCLEOTIDE SEQUENCE</scope>
    <source>
        <strain evidence="1">91-197</strain>
    </source>
</reference>